<keyword evidence="1" id="KW-0808">Transferase</keyword>
<gene>
    <name evidence="1" type="ORF">SAMN04488072_101162</name>
</gene>
<protein>
    <submittedName>
        <fullName evidence="1">Adenylyltransferase and sulfurtransferase</fullName>
    </submittedName>
</protein>
<dbReference type="GO" id="GO:0016779">
    <property type="term" value="F:nucleotidyltransferase activity"/>
    <property type="evidence" value="ECO:0007669"/>
    <property type="project" value="UniProtKB-KW"/>
</dbReference>
<reference evidence="1 2" key="1">
    <citation type="submission" date="2016-10" db="EMBL/GenBank/DDBJ databases">
        <authorList>
            <person name="de Groot N.N."/>
        </authorList>
    </citation>
    <scope>NUCLEOTIDE SEQUENCE [LARGE SCALE GENOMIC DNA]</scope>
    <source>
        <strain evidence="1 2">CGMCC 1.3702</strain>
    </source>
</reference>
<proteinExistence type="predicted"/>
<name>A0A1I0V4L5_9BACI</name>
<evidence type="ECO:0000313" key="2">
    <source>
        <dbReference type="Proteomes" id="UP000198642"/>
    </source>
</evidence>
<sequence>MKLPSPDPNCPTCRRIQFPALQHNAQDEEIELCGRDTVQIHRKSGLDLEQWENQLANVADVRRTPFLLKVIFHEGIQFVMFRDGRVLVQGTEDRIQVRIWYDRYIGS</sequence>
<dbReference type="STRING" id="237679.SAMN04488072_101162"/>
<dbReference type="EMBL" id="FOJW01000001">
    <property type="protein sequence ID" value="SFA70997.1"/>
    <property type="molecule type" value="Genomic_DNA"/>
</dbReference>
<evidence type="ECO:0000313" key="1">
    <source>
        <dbReference type="EMBL" id="SFA70997.1"/>
    </source>
</evidence>
<accession>A0A1I0V4L5</accession>
<keyword evidence="2" id="KW-1185">Reference proteome</keyword>
<organism evidence="1 2">
    <name type="scientific">Lentibacillus halodurans</name>
    <dbReference type="NCBI Taxonomy" id="237679"/>
    <lineage>
        <taxon>Bacteria</taxon>
        <taxon>Bacillati</taxon>
        <taxon>Bacillota</taxon>
        <taxon>Bacilli</taxon>
        <taxon>Bacillales</taxon>
        <taxon>Bacillaceae</taxon>
        <taxon>Lentibacillus</taxon>
    </lineage>
</organism>
<dbReference type="Proteomes" id="UP000198642">
    <property type="component" value="Unassembled WGS sequence"/>
</dbReference>
<dbReference type="AlphaFoldDB" id="A0A1I0V4L5"/>
<keyword evidence="1" id="KW-0548">Nucleotidyltransferase</keyword>